<reference evidence="2" key="3">
    <citation type="journal article" date="2019" name="G3 (Bethesda)">
        <title>Hybrid Assembly of the Genome of the Entomopathogenic Nematode Steinernema carpocapsae Identifies the X-Chromosome.</title>
        <authorList>
            <person name="Serra L."/>
            <person name="Macchietto M."/>
            <person name="Macias-Munoz A."/>
            <person name="McGill C.J."/>
            <person name="Rodriguez I.M."/>
            <person name="Rodriguez B."/>
            <person name="Murad R."/>
            <person name="Mortazavi A."/>
        </authorList>
    </citation>
    <scope>NUCLEOTIDE SEQUENCE</scope>
    <source>
        <strain evidence="2">ALL</strain>
    </source>
</reference>
<keyword evidence="1" id="KW-0472">Membrane</keyword>
<sequence>MQLKERLYTLNQRFSVHNFLVPCTNSFIWVANACFDLFHFLVGFIRLIYRLIFGRFGCSSASTHSTGPRSTALSILFESHLTSEV</sequence>
<keyword evidence="1" id="KW-0812">Transmembrane</keyword>
<reference evidence="2" key="2">
    <citation type="journal article" date="2015" name="Genome Biol.">
        <title>Comparative genomics of Steinernema reveals deeply conserved gene regulatory networks.</title>
        <authorList>
            <person name="Dillman A.R."/>
            <person name="Macchietto M."/>
            <person name="Porter C.F."/>
            <person name="Rogers A."/>
            <person name="Williams B."/>
            <person name="Antoshechkin I."/>
            <person name="Lee M.M."/>
            <person name="Goodwin Z."/>
            <person name="Lu X."/>
            <person name="Lewis E.E."/>
            <person name="Goodrich-Blair H."/>
            <person name="Stock S.P."/>
            <person name="Adams B.J."/>
            <person name="Sternberg P.W."/>
            <person name="Mortazavi A."/>
        </authorList>
    </citation>
    <scope>NUCLEOTIDE SEQUENCE [LARGE SCALE GENOMIC DNA]</scope>
    <source>
        <strain evidence="2">ALL</strain>
    </source>
</reference>
<evidence type="ECO:0000256" key="1">
    <source>
        <dbReference type="SAM" id="Phobius"/>
    </source>
</evidence>
<evidence type="ECO:0000313" key="2">
    <source>
        <dbReference type="EMBL" id="TKR81379.1"/>
    </source>
</evidence>
<dbReference type="EMBL" id="AZBU02000004">
    <property type="protein sequence ID" value="TKR81379.1"/>
    <property type="molecule type" value="Genomic_DNA"/>
</dbReference>
<organism evidence="2">
    <name type="scientific">Steinernema carpocapsae</name>
    <name type="common">Entomopathogenic nematode</name>
    <dbReference type="NCBI Taxonomy" id="34508"/>
    <lineage>
        <taxon>Eukaryota</taxon>
        <taxon>Metazoa</taxon>
        <taxon>Ecdysozoa</taxon>
        <taxon>Nematoda</taxon>
        <taxon>Chromadorea</taxon>
        <taxon>Rhabditida</taxon>
        <taxon>Tylenchina</taxon>
        <taxon>Panagrolaimomorpha</taxon>
        <taxon>Strongyloidoidea</taxon>
        <taxon>Steinernematidae</taxon>
        <taxon>Steinernema</taxon>
    </lineage>
</organism>
<name>A0A4U5NEG6_STECR</name>
<reference evidence="2" key="1">
    <citation type="submission" date="2013-11" db="EMBL/GenBank/DDBJ databases">
        <authorList>
            <person name="Sternberg P."/>
            <person name="Dillman A."/>
            <person name="Macchietto M."/>
        </authorList>
    </citation>
    <scope>NUCLEOTIDE SEQUENCE</scope>
    <source>
        <strain evidence="2">ALL</strain>
    </source>
</reference>
<accession>A0A4U5NEG6</accession>
<proteinExistence type="predicted"/>
<keyword evidence="1" id="KW-1133">Transmembrane helix</keyword>
<comment type="caution">
    <text evidence="2">The sequence shown here is derived from an EMBL/GenBank/DDBJ whole genome shotgun (WGS) entry which is preliminary data.</text>
</comment>
<protein>
    <submittedName>
        <fullName evidence="2">Uncharacterized protein</fullName>
    </submittedName>
</protein>
<dbReference type="AlphaFoldDB" id="A0A4U5NEG6"/>
<feature type="transmembrane region" description="Helical" evidence="1">
    <location>
        <begin position="27"/>
        <end position="49"/>
    </location>
</feature>
<gene>
    <name evidence="2" type="ORF">L596_015256</name>
</gene>